<dbReference type="GO" id="GO:0000400">
    <property type="term" value="F:four-way junction DNA binding"/>
    <property type="evidence" value="ECO:0007669"/>
    <property type="project" value="UniProtKB-UniRule"/>
</dbReference>
<dbReference type="Gene3D" id="2.40.50.140">
    <property type="entry name" value="Nucleic acid-binding proteins"/>
    <property type="match status" value="1"/>
</dbReference>
<dbReference type="GO" id="GO:0009379">
    <property type="term" value="C:Holliday junction helicase complex"/>
    <property type="evidence" value="ECO:0007669"/>
    <property type="project" value="InterPro"/>
</dbReference>
<dbReference type="InterPro" id="IPR003583">
    <property type="entry name" value="Hlx-hairpin-Hlx_DNA-bd_motif"/>
</dbReference>
<dbReference type="AlphaFoldDB" id="A0A0B0EJQ1"/>
<keyword evidence="5 6" id="KW-0234">DNA repair</keyword>
<dbReference type="SUPFAM" id="SSF47781">
    <property type="entry name" value="RuvA domain 2-like"/>
    <property type="match status" value="1"/>
</dbReference>
<evidence type="ECO:0000313" key="9">
    <source>
        <dbReference type="Proteomes" id="UP000030652"/>
    </source>
</evidence>
<dbReference type="Pfam" id="PF01330">
    <property type="entry name" value="RuvA_N"/>
    <property type="match status" value="1"/>
</dbReference>
<evidence type="ECO:0000256" key="2">
    <source>
        <dbReference type="ARBA" id="ARBA00022763"/>
    </source>
</evidence>
<keyword evidence="8" id="KW-0378">Hydrolase</keyword>
<keyword evidence="1 6" id="KW-0963">Cytoplasm</keyword>
<name>A0A0B0EJQ1_9BACT</name>
<reference evidence="8 9" key="1">
    <citation type="submission" date="2014-10" db="EMBL/GenBank/DDBJ databases">
        <title>Draft genome of anammox bacterium scalindua brodae, obtained using differential coverage binning of sequence data from two enrichment reactors.</title>
        <authorList>
            <person name="Speth D.R."/>
            <person name="Russ L."/>
            <person name="Kartal B."/>
            <person name="Op den Camp H.J."/>
            <person name="Dutilh B.E."/>
            <person name="Jetten M.S."/>
        </authorList>
    </citation>
    <scope>NUCLEOTIDE SEQUENCE [LARGE SCALE GENOMIC DNA]</scope>
    <source>
        <strain evidence="8">RU1</strain>
    </source>
</reference>
<evidence type="ECO:0000313" key="8">
    <source>
        <dbReference type="EMBL" id="KHE90910.1"/>
    </source>
</evidence>
<keyword evidence="8" id="KW-0067">ATP-binding</keyword>
<dbReference type="Pfam" id="PF07499">
    <property type="entry name" value="RuvA_C"/>
    <property type="match status" value="1"/>
</dbReference>
<dbReference type="InterPro" id="IPR010994">
    <property type="entry name" value="RuvA_2-like"/>
</dbReference>
<protein>
    <recommendedName>
        <fullName evidence="6">Holliday junction branch migration complex subunit RuvA</fullName>
    </recommendedName>
</protein>
<dbReference type="CDD" id="cd14332">
    <property type="entry name" value="UBA_RuvA_C"/>
    <property type="match status" value="1"/>
</dbReference>
<dbReference type="InterPro" id="IPR013849">
    <property type="entry name" value="DNA_helicase_Holl-junc_RuvA_I"/>
</dbReference>
<keyword evidence="8" id="KW-0347">Helicase</keyword>
<dbReference type="Gene3D" id="1.10.150.20">
    <property type="entry name" value="5' to 3' exonuclease, C-terminal subdomain"/>
    <property type="match status" value="1"/>
</dbReference>
<dbReference type="NCBIfam" id="TIGR00084">
    <property type="entry name" value="ruvA"/>
    <property type="match status" value="1"/>
</dbReference>
<comment type="caution">
    <text evidence="6">Lacks conserved residue(s) required for the propagation of feature annotation.</text>
</comment>
<comment type="function">
    <text evidence="6">The RuvA-RuvB-RuvC complex processes Holliday junction (HJ) DNA during genetic recombination and DNA repair, while the RuvA-RuvB complex plays an important role in the rescue of blocked DNA replication forks via replication fork reversal (RFR). RuvA specifically binds to HJ cruciform DNA, conferring on it an open structure. The RuvB hexamer acts as an ATP-dependent pump, pulling dsDNA into and through the RuvAB complex. HJ branch migration allows RuvC to scan DNA until it finds its consensus sequence, where it cleaves and resolves the cruciform DNA.</text>
</comment>
<gene>
    <name evidence="6" type="primary">ruvA</name>
    <name evidence="8" type="ORF">SCABRO_03355</name>
</gene>
<dbReference type="Gene3D" id="1.10.8.10">
    <property type="entry name" value="DNA helicase RuvA subunit, C-terminal domain"/>
    <property type="match status" value="1"/>
</dbReference>
<dbReference type="GO" id="GO:0005737">
    <property type="term" value="C:cytoplasm"/>
    <property type="evidence" value="ECO:0007669"/>
    <property type="project" value="UniProtKB-SubCell"/>
</dbReference>
<comment type="domain">
    <text evidence="6">Has three domains with a flexible linker between the domains II and III and assumes an 'L' shape. Domain III is highly mobile and contacts RuvB.</text>
</comment>
<dbReference type="GO" id="GO:0006281">
    <property type="term" value="P:DNA repair"/>
    <property type="evidence" value="ECO:0007669"/>
    <property type="project" value="UniProtKB-UniRule"/>
</dbReference>
<dbReference type="HAMAP" id="MF_00031">
    <property type="entry name" value="DNA_HJ_migration_RuvA"/>
    <property type="match status" value="1"/>
</dbReference>
<proteinExistence type="inferred from homology"/>
<dbReference type="InterPro" id="IPR011114">
    <property type="entry name" value="RuvA_C"/>
</dbReference>
<comment type="subunit">
    <text evidence="6">Homotetramer. Forms an RuvA(8)-RuvB(12)-Holliday junction (HJ) complex. HJ DNA is sandwiched between 2 RuvA tetramers; dsDNA enters through RuvA and exits via RuvB. An RuvB hexamer assembles on each DNA strand where it exits the tetramer. Each RuvB hexamer is contacted by two RuvA subunits (via domain III) on 2 adjacent RuvB subunits; this complex drives branch migration. In the full resolvosome a probable DNA-RuvA(4)-RuvB(12)-RuvC(2) complex forms which resolves the HJ.</text>
</comment>
<evidence type="ECO:0000256" key="4">
    <source>
        <dbReference type="ARBA" id="ARBA00023172"/>
    </source>
</evidence>
<keyword evidence="8" id="KW-0547">Nucleotide-binding</keyword>
<dbReference type="GO" id="GO:0048476">
    <property type="term" value="C:Holliday junction resolvase complex"/>
    <property type="evidence" value="ECO:0007669"/>
    <property type="project" value="UniProtKB-UniRule"/>
</dbReference>
<dbReference type="InterPro" id="IPR012340">
    <property type="entry name" value="NA-bd_OB-fold"/>
</dbReference>
<evidence type="ECO:0000259" key="7">
    <source>
        <dbReference type="SMART" id="SM00278"/>
    </source>
</evidence>
<feature type="domain" description="Helix-hairpin-helix DNA-binding motif class 1" evidence="7">
    <location>
        <begin position="107"/>
        <end position="126"/>
    </location>
</feature>
<feature type="domain" description="Helix-hairpin-helix DNA-binding motif class 1" evidence="7">
    <location>
        <begin position="72"/>
        <end position="91"/>
    </location>
</feature>
<dbReference type="GO" id="GO:0006310">
    <property type="term" value="P:DNA recombination"/>
    <property type="evidence" value="ECO:0007669"/>
    <property type="project" value="UniProtKB-UniRule"/>
</dbReference>
<dbReference type="SUPFAM" id="SSF46929">
    <property type="entry name" value="DNA helicase RuvA subunit, C-terminal domain"/>
    <property type="match status" value="1"/>
</dbReference>
<dbReference type="PATRIC" id="fig|237368.3.peg.3622"/>
<keyword evidence="3 6" id="KW-0238">DNA-binding</keyword>
<dbReference type="GO" id="GO:0009378">
    <property type="term" value="F:four-way junction helicase activity"/>
    <property type="evidence" value="ECO:0007669"/>
    <property type="project" value="InterPro"/>
</dbReference>
<sequence length="195" mass="21640">MFDFIYGNIAYKNPTTAIIETNGIGYKIHIPLSTFEKISNKEKAKLHTKLTIRDDEIKIYGFYSLEERDLFNLLLSVNGVGSNVALTILSSSSISQFERYVVSNDPKSLQRIKGIGKKTAERIILELKESIKCVLPDSKSSTETENMAIISDAIMAMISLGYARPEAEKAVRKASDNIDVTEGVEVLIKKALSCV</sequence>
<keyword evidence="2 6" id="KW-0227">DNA damage</keyword>
<dbReference type="InterPro" id="IPR000085">
    <property type="entry name" value="RuvA"/>
</dbReference>
<dbReference type="SUPFAM" id="SSF50249">
    <property type="entry name" value="Nucleic acid-binding proteins"/>
    <property type="match status" value="1"/>
</dbReference>
<evidence type="ECO:0000256" key="1">
    <source>
        <dbReference type="ARBA" id="ARBA00022490"/>
    </source>
</evidence>
<accession>A0A0B0EJQ1</accession>
<evidence type="ECO:0000256" key="5">
    <source>
        <dbReference type="ARBA" id="ARBA00023204"/>
    </source>
</evidence>
<keyword evidence="4 6" id="KW-0233">DNA recombination</keyword>
<evidence type="ECO:0000256" key="3">
    <source>
        <dbReference type="ARBA" id="ARBA00023125"/>
    </source>
</evidence>
<dbReference type="Pfam" id="PF14520">
    <property type="entry name" value="HHH_5"/>
    <property type="match status" value="1"/>
</dbReference>
<dbReference type="EMBL" id="JRYO01000227">
    <property type="protein sequence ID" value="KHE90910.1"/>
    <property type="molecule type" value="Genomic_DNA"/>
</dbReference>
<organism evidence="8 9">
    <name type="scientific">Candidatus Scalindua brodae</name>
    <dbReference type="NCBI Taxonomy" id="237368"/>
    <lineage>
        <taxon>Bacteria</taxon>
        <taxon>Pseudomonadati</taxon>
        <taxon>Planctomycetota</taxon>
        <taxon>Candidatus Brocadiia</taxon>
        <taxon>Candidatus Brocadiales</taxon>
        <taxon>Candidatus Scalinduaceae</taxon>
        <taxon>Candidatus Scalindua</taxon>
    </lineage>
</organism>
<evidence type="ECO:0000256" key="6">
    <source>
        <dbReference type="HAMAP-Rule" id="MF_00031"/>
    </source>
</evidence>
<comment type="similarity">
    <text evidence="6">Belongs to the RuvA family.</text>
</comment>
<dbReference type="GO" id="GO:0005524">
    <property type="term" value="F:ATP binding"/>
    <property type="evidence" value="ECO:0007669"/>
    <property type="project" value="InterPro"/>
</dbReference>
<dbReference type="InterPro" id="IPR036267">
    <property type="entry name" value="RuvA_C_sf"/>
</dbReference>
<dbReference type="Proteomes" id="UP000030652">
    <property type="component" value="Unassembled WGS sequence"/>
</dbReference>
<comment type="caution">
    <text evidence="8">The sequence shown here is derived from an EMBL/GenBank/DDBJ whole genome shotgun (WGS) entry which is preliminary data.</text>
</comment>
<dbReference type="SMART" id="SM00278">
    <property type="entry name" value="HhH1"/>
    <property type="match status" value="2"/>
</dbReference>
<comment type="subcellular location">
    <subcellularLocation>
        <location evidence="6">Cytoplasm</location>
    </subcellularLocation>
</comment>
<dbReference type="eggNOG" id="COG0632">
    <property type="taxonomic scope" value="Bacteria"/>
</dbReference>
<feature type="region of interest" description="Domain III" evidence="6">
    <location>
        <begin position="144"/>
        <end position="195"/>
    </location>
</feature>